<accession>A0A1J7ISA4</accession>
<dbReference type="STRING" id="1408157.A0A1J7ISA4"/>
<dbReference type="InParanoid" id="A0A1J7ISA4"/>
<dbReference type="AlphaFoldDB" id="A0A1J7ISA4"/>
<dbReference type="OrthoDB" id="5596743at2759"/>
<feature type="region of interest" description="Disordered" evidence="1">
    <location>
        <begin position="1"/>
        <end position="34"/>
    </location>
</feature>
<sequence>MAMLSADQNWPQERGGGSQGTEQEVKSYKPQPQPTSHAYEAVRLFCLGCSRRWVEGAVSGGRTCRPRPTQQALLRNKRATDCPQDACLDALLASVQPGCTRLGAVDCASYFKTTITPNVSTVQESETRTVTTTIDAIAYKIVETSLETNKPPSQTTTTTSTGTIPRRIGVPYTLTESVTVTQTATETQACPFPIPLASHIQHQTVTTTNQPLKRGLPPKRHPLRRRDGPNKIPGYASECPGADSYSSACSCLGVTDVGSIVYAGRTPTSTVTVSATYTATTETKSATLTTSVTSTSTMTLPNVRVSVLPERGPFIMYAAFESVQGPSNDINPMLVQGTFVTLDFGGTVVEGARPAAALAYGTRERSGAARFFIDLEGYLRPYAAPYDDAYVVYVDDELAYGRLYVRARQDAYQAGVNWALLKCVLSLGTNDLVCGQGNSHGYNFMTECNGIVGLGHIANNPGGGTECDLVGIAGFDADDDGGFRYVTVSTSATLAAQTVTQTTVVTVQNFG</sequence>
<name>A0A1J7ISA4_9PEZI</name>
<dbReference type="Proteomes" id="UP000182658">
    <property type="component" value="Unassembled WGS sequence"/>
</dbReference>
<feature type="region of interest" description="Disordered" evidence="1">
    <location>
        <begin position="205"/>
        <end position="231"/>
    </location>
</feature>
<keyword evidence="3" id="KW-1185">Reference proteome</keyword>
<gene>
    <name evidence="2" type="ORF">CONLIGDRAFT_644073</name>
</gene>
<proteinExistence type="predicted"/>
<protein>
    <submittedName>
        <fullName evidence="2">Uncharacterized protein</fullName>
    </submittedName>
</protein>
<dbReference type="EMBL" id="KV875097">
    <property type="protein sequence ID" value="OIW30043.1"/>
    <property type="molecule type" value="Genomic_DNA"/>
</dbReference>
<evidence type="ECO:0000256" key="1">
    <source>
        <dbReference type="SAM" id="MobiDB-lite"/>
    </source>
</evidence>
<evidence type="ECO:0000313" key="3">
    <source>
        <dbReference type="Proteomes" id="UP000182658"/>
    </source>
</evidence>
<reference evidence="2 3" key="1">
    <citation type="submission" date="2016-10" db="EMBL/GenBank/DDBJ databases">
        <title>Draft genome sequence of Coniochaeta ligniaria NRRL30616, a lignocellulolytic fungus for bioabatement of inhibitors in plant biomass hydrolysates.</title>
        <authorList>
            <consortium name="DOE Joint Genome Institute"/>
            <person name="Jimenez D.J."/>
            <person name="Hector R.E."/>
            <person name="Riley R."/>
            <person name="Sun H."/>
            <person name="Grigoriev I.V."/>
            <person name="Van Elsas J.D."/>
            <person name="Nichols N.N."/>
        </authorList>
    </citation>
    <scope>NUCLEOTIDE SEQUENCE [LARGE SCALE GENOMIC DNA]</scope>
    <source>
        <strain evidence="2 3">NRRL 30616</strain>
    </source>
</reference>
<organism evidence="2 3">
    <name type="scientific">Coniochaeta ligniaria NRRL 30616</name>
    <dbReference type="NCBI Taxonomy" id="1408157"/>
    <lineage>
        <taxon>Eukaryota</taxon>
        <taxon>Fungi</taxon>
        <taxon>Dikarya</taxon>
        <taxon>Ascomycota</taxon>
        <taxon>Pezizomycotina</taxon>
        <taxon>Sordariomycetes</taxon>
        <taxon>Sordariomycetidae</taxon>
        <taxon>Coniochaetales</taxon>
        <taxon>Coniochaetaceae</taxon>
        <taxon>Coniochaeta</taxon>
    </lineage>
</organism>
<feature type="compositionally biased region" description="Polar residues" evidence="1">
    <location>
        <begin position="1"/>
        <end position="11"/>
    </location>
</feature>
<evidence type="ECO:0000313" key="2">
    <source>
        <dbReference type="EMBL" id="OIW30043.1"/>
    </source>
</evidence>